<dbReference type="RefSeq" id="WP_344805016.1">
    <property type="nucleotide sequence ID" value="NZ_BAABBO010000007.1"/>
</dbReference>
<evidence type="ECO:0000256" key="2">
    <source>
        <dbReference type="ARBA" id="ARBA00012438"/>
    </source>
</evidence>
<feature type="modified residue" description="4-aspartylphosphate" evidence="6">
    <location>
        <position position="731"/>
    </location>
</feature>
<feature type="domain" description="PAS" evidence="9">
    <location>
        <begin position="186"/>
        <end position="256"/>
    </location>
</feature>
<accession>A0ABP7P173</accession>
<dbReference type="SUPFAM" id="SSF55785">
    <property type="entry name" value="PYP-like sensor domain (PAS domain)"/>
    <property type="match status" value="2"/>
</dbReference>
<dbReference type="Pfam" id="PF08447">
    <property type="entry name" value="PAS_3"/>
    <property type="match status" value="1"/>
</dbReference>
<sequence>MTPTNTPADEIHRLAILDSYGILDTPVEKSFDDVVRLLSQLLNVPIAAVNLIAEGRQWFKSELGLGTREMPLDDSICKFAILQPGQMIIPDTKSDVRFECNPLVVGDPGLRFYAGARLETSEGVALGTLCALDVKPRPAGLTEQEQFILDTLAQQIMSQIELRKAVMEQQLLFGRQMEIQQELQVERDQSRRLLEGMDEGFVLLDNEFRIRQINAGALRFEAFTAEDILGKTHWEAWPGSEALPLAEHYRRAMKDRLAESFEQHHAFADGRSCWLDVRAYPAIDGLAIFYRDITQRKEAESRWRQTADRLEFTLKAAEIGDWDLDLVNDTSYRSSRHDQCFGYSTPIEHWSMKSFIEHVHPDDRNEVLSRFQSSLATQTDWQFECRVIWPDDSLHWIAVHGSVYGSNIKPERMSGIVIDVTEQKRTEEDLRQADQKKDEFLAMLAHELRNPLAPITSAAAVLSGANIDTLTVRRTSAIIARQAKHMTSLIDDLLDVSRVTRGNVEIEKTETDLKDVITDALEQVRPLIEKHRHQLSVQLAPATATVIGDRKRLVQITTNLLNNAAKYTPDGGEIRLVLATTAETVELSVIDNGIGMSAELICSAFELFSQGHRGLDRSQGGLGIGLALVRSLLALHGGSIVGSSDGPGQGSTFKVELPRACQTGTSDRQMAHHDMRQSQSLRIAIVDDNEDAATTLALLLETLGHQVLTTYTAREALDSLDAFLPDVCLLDIGLPDMDGYSLARSLRVAPATTSAVLIAVTGYAQQKDRQEAFAAGFDDLFAKPVDLPALNLYLAQIANHRLRTL</sequence>
<feature type="domain" description="Histidine kinase" evidence="7">
    <location>
        <begin position="443"/>
        <end position="661"/>
    </location>
</feature>
<dbReference type="Pfam" id="PF02518">
    <property type="entry name" value="HATPase_c"/>
    <property type="match status" value="1"/>
</dbReference>
<dbReference type="SUPFAM" id="SSF47384">
    <property type="entry name" value="Homodimeric domain of signal transducing histidine kinase"/>
    <property type="match status" value="1"/>
</dbReference>
<dbReference type="InterPro" id="IPR003661">
    <property type="entry name" value="HisK_dim/P_dom"/>
</dbReference>
<dbReference type="InterPro" id="IPR004358">
    <property type="entry name" value="Sig_transdc_His_kin-like_C"/>
</dbReference>
<dbReference type="Pfam" id="PF01590">
    <property type="entry name" value="GAF"/>
    <property type="match status" value="1"/>
</dbReference>
<dbReference type="SMART" id="SM00065">
    <property type="entry name" value="GAF"/>
    <property type="match status" value="1"/>
</dbReference>
<dbReference type="InterPro" id="IPR000700">
    <property type="entry name" value="PAS-assoc_C"/>
</dbReference>
<dbReference type="PANTHER" id="PTHR43047:SF72">
    <property type="entry name" value="OSMOSENSING HISTIDINE PROTEIN KINASE SLN1"/>
    <property type="match status" value="1"/>
</dbReference>
<evidence type="ECO:0000259" key="9">
    <source>
        <dbReference type="PROSITE" id="PS50112"/>
    </source>
</evidence>
<evidence type="ECO:0000256" key="5">
    <source>
        <dbReference type="ARBA" id="ARBA00022777"/>
    </source>
</evidence>
<evidence type="ECO:0000256" key="6">
    <source>
        <dbReference type="PROSITE-ProRule" id="PRU00169"/>
    </source>
</evidence>
<dbReference type="SMART" id="SM00387">
    <property type="entry name" value="HATPase_c"/>
    <property type="match status" value="1"/>
</dbReference>
<dbReference type="EC" id="2.7.13.3" evidence="2"/>
<dbReference type="Pfam" id="PF08448">
    <property type="entry name" value="PAS_4"/>
    <property type="match status" value="1"/>
</dbReference>
<dbReference type="PRINTS" id="PR00344">
    <property type="entry name" value="BCTRLSENSOR"/>
</dbReference>
<name>A0ABP7P173_9GAMM</name>
<dbReference type="PROSITE" id="PS50113">
    <property type="entry name" value="PAC"/>
    <property type="match status" value="1"/>
</dbReference>
<dbReference type="Gene3D" id="3.30.565.10">
    <property type="entry name" value="Histidine kinase-like ATPase, C-terminal domain"/>
    <property type="match status" value="1"/>
</dbReference>
<dbReference type="SUPFAM" id="SSF52172">
    <property type="entry name" value="CheY-like"/>
    <property type="match status" value="1"/>
</dbReference>
<dbReference type="InterPro" id="IPR011006">
    <property type="entry name" value="CheY-like_superfamily"/>
</dbReference>
<evidence type="ECO:0000256" key="4">
    <source>
        <dbReference type="ARBA" id="ARBA00022679"/>
    </source>
</evidence>
<evidence type="ECO:0000313" key="11">
    <source>
        <dbReference type="EMBL" id="GAA3958021.1"/>
    </source>
</evidence>
<dbReference type="CDD" id="cd00082">
    <property type="entry name" value="HisKA"/>
    <property type="match status" value="1"/>
</dbReference>
<evidence type="ECO:0000259" key="7">
    <source>
        <dbReference type="PROSITE" id="PS50109"/>
    </source>
</evidence>
<dbReference type="Gene3D" id="2.10.70.100">
    <property type="match status" value="1"/>
</dbReference>
<keyword evidence="3 6" id="KW-0597">Phosphoprotein</keyword>
<comment type="catalytic activity">
    <reaction evidence="1">
        <text>ATP + protein L-histidine = ADP + protein N-phospho-L-histidine.</text>
        <dbReference type="EC" id="2.7.13.3"/>
    </reaction>
</comment>
<evidence type="ECO:0000313" key="12">
    <source>
        <dbReference type="Proteomes" id="UP001501337"/>
    </source>
</evidence>
<reference evidence="12" key="1">
    <citation type="journal article" date="2019" name="Int. J. Syst. Evol. Microbiol.">
        <title>The Global Catalogue of Microorganisms (GCM) 10K type strain sequencing project: providing services to taxonomists for standard genome sequencing and annotation.</title>
        <authorList>
            <consortium name="The Broad Institute Genomics Platform"/>
            <consortium name="The Broad Institute Genome Sequencing Center for Infectious Disease"/>
            <person name="Wu L."/>
            <person name="Ma J."/>
        </authorList>
    </citation>
    <scope>NUCLEOTIDE SEQUENCE [LARGE SCALE GENOMIC DNA]</scope>
    <source>
        <strain evidence="12">JCM 17555</strain>
    </source>
</reference>
<gene>
    <name evidence="11" type="ORF">GCM10022278_15640</name>
</gene>
<evidence type="ECO:0000256" key="3">
    <source>
        <dbReference type="ARBA" id="ARBA00022553"/>
    </source>
</evidence>
<dbReference type="InterPro" id="IPR003594">
    <property type="entry name" value="HATPase_dom"/>
</dbReference>
<dbReference type="CDD" id="cd00075">
    <property type="entry name" value="HATPase"/>
    <property type="match status" value="1"/>
</dbReference>
<dbReference type="Gene3D" id="3.40.50.2300">
    <property type="match status" value="1"/>
</dbReference>
<dbReference type="EMBL" id="BAABBO010000007">
    <property type="protein sequence ID" value="GAA3958021.1"/>
    <property type="molecule type" value="Genomic_DNA"/>
</dbReference>
<keyword evidence="5" id="KW-0418">Kinase</keyword>
<dbReference type="Gene3D" id="3.30.450.40">
    <property type="match status" value="1"/>
</dbReference>
<dbReference type="PROSITE" id="PS50112">
    <property type="entry name" value="PAS"/>
    <property type="match status" value="1"/>
</dbReference>
<dbReference type="InterPro" id="IPR035965">
    <property type="entry name" value="PAS-like_dom_sf"/>
</dbReference>
<evidence type="ECO:0000259" key="10">
    <source>
        <dbReference type="PROSITE" id="PS50113"/>
    </source>
</evidence>
<feature type="domain" description="Response regulatory" evidence="8">
    <location>
        <begin position="682"/>
        <end position="798"/>
    </location>
</feature>
<dbReference type="Gene3D" id="3.30.450.20">
    <property type="entry name" value="PAS domain"/>
    <property type="match status" value="2"/>
</dbReference>
<comment type="caution">
    <text evidence="11">The sequence shown here is derived from an EMBL/GenBank/DDBJ whole genome shotgun (WGS) entry which is preliminary data.</text>
</comment>
<protein>
    <recommendedName>
        <fullName evidence="2">histidine kinase</fullName>
        <ecNumber evidence="2">2.7.13.3</ecNumber>
    </recommendedName>
</protein>
<dbReference type="SMART" id="SM00091">
    <property type="entry name" value="PAS"/>
    <property type="match status" value="2"/>
</dbReference>
<dbReference type="InterPro" id="IPR005467">
    <property type="entry name" value="His_kinase_dom"/>
</dbReference>
<dbReference type="PROSITE" id="PS50110">
    <property type="entry name" value="RESPONSE_REGULATORY"/>
    <property type="match status" value="1"/>
</dbReference>
<organism evidence="11 12">
    <name type="scientific">Allohahella marinimesophila</name>
    <dbReference type="NCBI Taxonomy" id="1054972"/>
    <lineage>
        <taxon>Bacteria</taxon>
        <taxon>Pseudomonadati</taxon>
        <taxon>Pseudomonadota</taxon>
        <taxon>Gammaproteobacteria</taxon>
        <taxon>Oceanospirillales</taxon>
        <taxon>Hahellaceae</taxon>
        <taxon>Allohahella</taxon>
    </lineage>
</organism>
<dbReference type="PROSITE" id="PS50109">
    <property type="entry name" value="HIS_KIN"/>
    <property type="match status" value="1"/>
</dbReference>
<dbReference type="InterPro" id="IPR003018">
    <property type="entry name" value="GAF"/>
</dbReference>
<dbReference type="InterPro" id="IPR000014">
    <property type="entry name" value="PAS"/>
</dbReference>
<keyword evidence="12" id="KW-1185">Reference proteome</keyword>
<dbReference type="SUPFAM" id="SSF55781">
    <property type="entry name" value="GAF domain-like"/>
    <property type="match status" value="1"/>
</dbReference>
<dbReference type="SMART" id="SM00388">
    <property type="entry name" value="HisKA"/>
    <property type="match status" value="1"/>
</dbReference>
<proteinExistence type="predicted"/>
<dbReference type="SMART" id="SM00448">
    <property type="entry name" value="REC"/>
    <property type="match status" value="1"/>
</dbReference>
<dbReference type="PANTHER" id="PTHR43047">
    <property type="entry name" value="TWO-COMPONENT HISTIDINE PROTEIN KINASE"/>
    <property type="match status" value="1"/>
</dbReference>
<dbReference type="SUPFAM" id="SSF55874">
    <property type="entry name" value="ATPase domain of HSP90 chaperone/DNA topoisomerase II/histidine kinase"/>
    <property type="match status" value="1"/>
</dbReference>
<dbReference type="InterPro" id="IPR036890">
    <property type="entry name" value="HATPase_C_sf"/>
</dbReference>
<evidence type="ECO:0000259" key="8">
    <source>
        <dbReference type="PROSITE" id="PS50110"/>
    </source>
</evidence>
<feature type="domain" description="PAC" evidence="10">
    <location>
        <begin position="381"/>
        <end position="432"/>
    </location>
</feature>
<dbReference type="InterPro" id="IPR029016">
    <property type="entry name" value="GAF-like_dom_sf"/>
</dbReference>
<keyword evidence="4" id="KW-0808">Transferase</keyword>
<evidence type="ECO:0000256" key="1">
    <source>
        <dbReference type="ARBA" id="ARBA00000085"/>
    </source>
</evidence>
<dbReference type="NCBIfam" id="TIGR00229">
    <property type="entry name" value="sensory_box"/>
    <property type="match status" value="2"/>
</dbReference>
<dbReference type="InterPro" id="IPR036097">
    <property type="entry name" value="HisK_dim/P_sf"/>
</dbReference>
<dbReference type="InterPro" id="IPR013655">
    <property type="entry name" value="PAS_fold_3"/>
</dbReference>
<dbReference type="Pfam" id="PF00072">
    <property type="entry name" value="Response_reg"/>
    <property type="match status" value="1"/>
</dbReference>
<dbReference type="InterPro" id="IPR001789">
    <property type="entry name" value="Sig_transdc_resp-reg_receiver"/>
</dbReference>
<dbReference type="InterPro" id="IPR013656">
    <property type="entry name" value="PAS_4"/>
</dbReference>
<dbReference type="Proteomes" id="UP001501337">
    <property type="component" value="Unassembled WGS sequence"/>
</dbReference>
<dbReference type="Gene3D" id="1.10.287.130">
    <property type="match status" value="1"/>
</dbReference>
<dbReference type="CDD" id="cd00130">
    <property type="entry name" value="PAS"/>
    <property type="match status" value="2"/>
</dbReference>
<dbReference type="Pfam" id="PF00512">
    <property type="entry name" value="HisKA"/>
    <property type="match status" value="1"/>
</dbReference>